<dbReference type="Pfam" id="PF00595">
    <property type="entry name" value="PDZ"/>
    <property type="match status" value="1"/>
</dbReference>
<evidence type="ECO:0000256" key="7">
    <source>
        <dbReference type="PIRNR" id="PIRNR036421"/>
    </source>
</evidence>
<keyword evidence="3 7" id="KW-0963">Cytoplasm</keyword>
<reference evidence="11 12" key="1">
    <citation type="submission" date="2023-09" db="EMBL/GenBank/DDBJ databases">
        <authorList>
            <person name="Rey-Velasco X."/>
        </authorList>
    </citation>
    <scope>NUCLEOTIDE SEQUENCE [LARGE SCALE GENOMIC DNA]</scope>
    <source>
        <strain evidence="11 12">P117</strain>
    </source>
</reference>
<evidence type="ECO:0000256" key="2">
    <source>
        <dbReference type="ARBA" id="ARBA00008524"/>
    </source>
</evidence>
<evidence type="ECO:0000256" key="6">
    <source>
        <dbReference type="ARBA" id="ARBA00022825"/>
    </source>
</evidence>
<accession>A0ABU2ZT13</accession>
<evidence type="ECO:0000256" key="1">
    <source>
        <dbReference type="ARBA" id="ARBA00004496"/>
    </source>
</evidence>
<dbReference type="InterPro" id="IPR001478">
    <property type="entry name" value="PDZ"/>
</dbReference>
<dbReference type="SMART" id="SM00245">
    <property type="entry name" value="TSPc"/>
    <property type="match status" value="1"/>
</dbReference>
<feature type="region of interest" description="Disordered" evidence="8">
    <location>
        <begin position="539"/>
        <end position="575"/>
    </location>
</feature>
<dbReference type="Pfam" id="PF26549">
    <property type="entry name" value="Tricorn_N"/>
    <property type="match status" value="1"/>
</dbReference>
<evidence type="ECO:0000256" key="5">
    <source>
        <dbReference type="ARBA" id="ARBA00022801"/>
    </source>
</evidence>
<evidence type="ECO:0000313" key="11">
    <source>
        <dbReference type="EMBL" id="MDT0595750.1"/>
    </source>
</evidence>
<comment type="similarity">
    <text evidence="2 7">Belongs to the peptidase S41B family.</text>
</comment>
<feature type="compositionally biased region" description="Acidic residues" evidence="8">
    <location>
        <begin position="561"/>
        <end position="575"/>
    </location>
</feature>
<dbReference type="InterPro" id="IPR036034">
    <property type="entry name" value="PDZ_sf"/>
</dbReference>
<dbReference type="SMART" id="SM00228">
    <property type="entry name" value="PDZ"/>
    <property type="match status" value="1"/>
</dbReference>
<dbReference type="Pfam" id="PF14684">
    <property type="entry name" value="Tricorn_C1"/>
    <property type="match status" value="1"/>
</dbReference>
<dbReference type="Pfam" id="PF03572">
    <property type="entry name" value="Peptidase_S41"/>
    <property type="match status" value="1"/>
</dbReference>
<dbReference type="EC" id="3.4.21.-" evidence="7"/>
<dbReference type="RefSeq" id="WP_311369266.1">
    <property type="nucleotide sequence ID" value="NZ_JAVRHX010000003.1"/>
</dbReference>
<dbReference type="Gene3D" id="3.90.226.10">
    <property type="entry name" value="2-enoyl-CoA Hydratase, Chain A, domain 1"/>
    <property type="match status" value="1"/>
</dbReference>
<feature type="domain" description="PDZ" evidence="10">
    <location>
        <begin position="768"/>
        <end position="824"/>
    </location>
</feature>
<dbReference type="Pfam" id="PF26550">
    <property type="entry name" value="Tricorn_2nd"/>
    <property type="match status" value="1"/>
</dbReference>
<evidence type="ECO:0000256" key="9">
    <source>
        <dbReference type="SAM" id="SignalP"/>
    </source>
</evidence>
<gene>
    <name evidence="11" type="ORF">RM552_12900</name>
</gene>
<dbReference type="InterPro" id="IPR005151">
    <property type="entry name" value="Tail-specific_protease"/>
</dbReference>
<keyword evidence="6 7" id="KW-0720">Serine protease</keyword>
<dbReference type="Gene3D" id="3.30.750.44">
    <property type="match status" value="1"/>
</dbReference>
<dbReference type="SUPFAM" id="SSF50156">
    <property type="entry name" value="PDZ domain-like"/>
    <property type="match status" value="1"/>
</dbReference>
<dbReference type="Proteomes" id="UP001253545">
    <property type="component" value="Unassembled WGS sequence"/>
</dbReference>
<proteinExistence type="inferred from homology"/>
<dbReference type="InterPro" id="IPR012393">
    <property type="entry name" value="Tricorn_protease"/>
</dbReference>
<dbReference type="Gene3D" id="2.120.10.60">
    <property type="entry name" value="Tricorn protease N-terminal domain"/>
    <property type="match status" value="1"/>
</dbReference>
<dbReference type="PANTHER" id="PTHR43253">
    <property type="entry name" value="TRICORN PROTEASE HOMOLOG 2-RELATED"/>
    <property type="match status" value="1"/>
</dbReference>
<dbReference type="InterPro" id="IPR029045">
    <property type="entry name" value="ClpP/crotonase-like_dom_sf"/>
</dbReference>
<keyword evidence="9" id="KW-0732">Signal</keyword>
<sequence>MTPSFRYLAIFLIALSQQTFASPLILQPELSPDKKMIAFSYQGDIWTVGIDGGRANRLTIHEGYERAPIWQKDSKAIAFTSDRFGNSDVFVIPVSGGMPKRLTFHSGRDLATDFTKDGKVLFSTRRTYAQVERESEIYAVSTQSGETEARFMDALGMGAVMSPDGSKIAFIRGTARVSREDYRGPANGNLWIYDLESDKYTQLTDKSGSGATDTMPKWADNKTVYFISSREGKYNVFESDLKGRISQLTKETEFGVNHFSTDKSGETIVYQAGDKVYKFDVSRKRKSAIEIDVNSDFRFDPVVNKKTTNKVEQYAVSPNGKLTAYVLRGDIYVTRNDKEDNRSVRLTQGAERDLDVTWLSNDSLLFVSDKAGQNDIYMLKSADSEQANIFKSLKHTVRAVANTQEEEHSPQVSPDGKRISYLIGRGKLLTANINENGDLSAQETLLDGWDTPEGVAWSPDSKWLAYSLADLNFNQEIYIHAADNSGKPTNVSMHPKYDISPVWSPDGSKLGFSSMRNNGDFDIWFAWLDKSEWQRSKEQWKRLDKDDTKDDKKDKKKDDKDESDEASEDDKEKEEVAEVITIDFDGIYKRLEQVTRFAGNETSLVFDEKGEHIYYATSGGGRQNHKVERNLFKIKWNGEDKKMLLKGDASPSQLLLNNKGKHVFALTSGGKITRIATKGDKSETLNVSSQMTINYAEERAQIFDDAWRALGAGFYDPNFHGQDWNALRAKYRPLALKASTKEDFQYIFNLMLGQLNASHMGLFRGENQKQTQTTNSGLLGITGVHTKSGFEVKSVLPGSPADREESKLVVGDVIMSMNQQTLKGKNLYALLNGQVDSPVLLQVKSADSADTAGNEIVIWPTASLSNANYDDWVESRRRLTDEYSKGRLGYLHIRGMNWSSFERFERELMAAGYGKEGIVIDVRYNGGGWTTDYLMAVLNVKQHAYTVPRGAAKDLEKEHSKFKDSYPFAERLPLSAWTKPSIAMSNENSYSNAEIFSHAYKALGLGKLVGRPTFGAVISTGAHRLVDGSIVRMPFRGWWVKESGDNMEFVPAVPDIEVFNPPAYKAKGIDPQLKRAVDELIKDL</sequence>
<evidence type="ECO:0000256" key="4">
    <source>
        <dbReference type="ARBA" id="ARBA00022670"/>
    </source>
</evidence>
<keyword evidence="4 7" id="KW-0645">Protease</keyword>
<evidence type="ECO:0000256" key="3">
    <source>
        <dbReference type="ARBA" id="ARBA00022490"/>
    </source>
</evidence>
<protein>
    <recommendedName>
        <fullName evidence="7">Tricorn protease homolog</fullName>
        <ecNumber evidence="7">3.4.21.-</ecNumber>
    </recommendedName>
</protein>
<evidence type="ECO:0000256" key="8">
    <source>
        <dbReference type="SAM" id="MobiDB-lite"/>
    </source>
</evidence>
<name>A0ABU2ZT13_9ALTE</name>
<evidence type="ECO:0000259" key="10">
    <source>
        <dbReference type="PROSITE" id="PS50106"/>
    </source>
</evidence>
<dbReference type="SUPFAM" id="SSF69304">
    <property type="entry name" value="Tricorn protease N-terminal domain"/>
    <property type="match status" value="1"/>
</dbReference>
<organism evidence="11 12">
    <name type="scientific">Glaciecola petra</name>
    <dbReference type="NCBI Taxonomy" id="3075602"/>
    <lineage>
        <taxon>Bacteria</taxon>
        <taxon>Pseudomonadati</taxon>
        <taxon>Pseudomonadota</taxon>
        <taxon>Gammaproteobacteria</taxon>
        <taxon>Alteromonadales</taxon>
        <taxon>Alteromonadaceae</taxon>
        <taxon>Glaciecola</taxon>
    </lineage>
</organism>
<dbReference type="InterPro" id="IPR011042">
    <property type="entry name" value="6-blade_b-propeller_TolB-like"/>
</dbReference>
<feature type="signal peptide" evidence="9">
    <location>
        <begin position="1"/>
        <end position="21"/>
    </location>
</feature>
<dbReference type="PANTHER" id="PTHR43253:SF1">
    <property type="entry name" value="TRICORN PROTEASE HOMOLOG 2-RELATED"/>
    <property type="match status" value="1"/>
</dbReference>
<evidence type="ECO:0000313" key="12">
    <source>
        <dbReference type="Proteomes" id="UP001253545"/>
    </source>
</evidence>
<dbReference type="PIRSF" id="PIRSF036421">
    <property type="entry name" value="Tricorn_protease"/>
    <property type="match status" value="1"/>
</dbReference>
<comment type="caution">
    <text evidence="11">The sequence shown here is derived from an EMBL/GenBank/DDBJ whole genome shotgun (WGS) entry which is preliminary data.</text>
</comment>
<dbReference type="EMBL" id="JAVRHX010000003">
    <property type="protein sequence ID" value="MDT0595750.1"/>
    <property type="molecule type" value="Genomic_DNA"/>
</dbReference>
<comment type="function">
    <text evidence="7">Degrades oligopeptides.</text>
</comment>
<feature type="chain" id="PRO_5045213341" description="Tricorn protease homolog" evidence="9">
    <location>
        <begin position="22"/>
        <end position="1084"/>
    </location>
</feature>
<dbReference type="SUPFAM" id="SSF52096">
    <property type="entry name" value="ClpP/crotonase"/>
    <property type="match status" value="1"/>
</dbReference>
<dbReference type="Gene3D" id="2.30.42.10">
    <property type="match status" value="1"/>
</dbReference>
<feature type="compositionally biased region" description="Basic and acidic residues" evidence="8">
    <location>
        <begin position="539"/>
        <end position="560"/>
    </location>
</feature>
<comment type="subcellular location">
    <subcellularLocation>
        <location evidence="1 7">Cytoplasm</location>
    </subcellularLocation>
</comment>
<dbReference type="InterPro" id="IPR028204">
    <property type="entry name" value="Tricorn_C1"/>
</dbReference>
<keyword evidence="5 7" id="KW-0378">Hydrolase</keyword>
<dbReference type="Gene3D" id="2.120.10.30">
    <property type="entry name" value="TolB, C-terminal domain"/>
    <property type="match status" value="2"/>
</dbReference>
<keyword evidence="12" id="KW-1185">Reference proteome</keyword>
<dbReference type="CDD" id="cd07562">
    <property type="entry name" value="Peptidase_S41_TRI"/>
    <property type="match status" value="1"/>
</dbReference>
<dbReference type="SUPFAM" id="SSF82171">
    <property type="entry name" value="DPP6 N-terminal domain-like"/>
    <property type="match status" value="1"/>
</dbReference>
<dbReference type="PROSITE" id="PS50106">
    <property type="entry name" value="PDZ"/>
    <property type="match status" value="1"/>
</dbReference>